<dbReference type="AlphaFoldDB" id="A0A3M7RG88"/>
<protein>
    <submittedName>
        <fullName evidence="1">Uncharacterized protein</fullName>
    </submittedName>
</protein>
<gene>
    <name evidence="1" type="ORF">BpHYR1_016897</name>
</gene>
<name>A0A3M7RG88_BRAPC</name>
<keyword evidence="2" id="KW-1185">Reference proteome</keyword>
<dbReference type="Proteomes" id="UP000276133">
    <property type="component" value="Unassembled WGS sequence"/>
</dbReference>
<sequence>MYPIKKLNIKHLKGKYLSKERLRVFGMVERVGRGTDKQIYYLKNFQYIFLNLTYSISLKIKTKSHFV</sequence>
<comment type="caution">
    <text evidence="1">The sequence shown here is derived from an EMBL/GenBank/DDBJ whole genome shotgun (WGS) entry which is preliminary data.</text>
</comment>
<proteinExistence type="predicted"/>
<evidence type="ECO:0000313" key="2">
    <source>
        <dbReference type="Proteomes" id="UP000276133"/>
    </source>
</evidence>
<accession>A0A3M7RG88</accession>
<evidence type="ECO:0000313" key="1">
    <source>
        <dbReference type="EMBL" id="RNA22507.1"/>
    </source>
</evidence>
<organism evidence="1 2">
    <name type="scientific">Brachionus plicatilis</name>
    <name type="common">Marine rotifer</name>
    <name type="synonym">Brachionus muelleri</name>
    <dbReference type="NCBI Taxonomy" id="10195"/>
    <lineage>
        <taxon>Eukaryota</taxon>
        <taxon>Metazoa</taxon>
        <taxon>Spiralia</taxon>
        <taxon>Gnathifera</taxon>
        <taxon>Rotifera</taxon>
        <taxon>Eurotatoria</taxon>
        <taxon>Monogononta</taxon>
        <taxon>Pseudotrocha</taxon>
        <taxon>Ploima</taxon>
        <taxon>Brachionidae</taxon>
        <taxon>Brachionus</taxon>
    </lineage>
</organism>
<reference evidence="1 2" key="1">
    <citation type="journal article" date="2018" name="Sci. Rep.">
        <title>Genomic signatures of local adaptation to the degree of environmental predictability in rotifers.</title>
        <authorList>
            <person name="Franch-Gras L."/>
            <person name="Hahn C."/>
            <person name="Garcia-Roger E.M."/>
            <person name="Carmona M.J."/>
            <person name="Serra M."/>
            <person name="Gomez A."/>
        </authorList>
    </citation>
    <scope>NUCLEOTIDE SEQUENCE [LARGE SCALE GENOMIC DNA]</scope>
    <source>
        <strain evidence="1">HYR1</strain>
    </source>
</reference>
<dbReference type="EMBL" id="REGN01003439">
    <property type="protein sequence ID" value="RNA22507.1"/>
    <property type="molecule type" value="Genomic_DNA"/>
</dbReference>